<comment type="cofactor">
    <cofactor evidence="1">
        <name>a divalent metal cation</name>
        <dbReference type="ChEBI" id="CHEBI:60240"/>
    </cofactor>
</comment>
<dbReference type="Pfam" id="PF13359">
    <property type="entry name" value="DDE_Tnp_4"/>
    <property type="match status" value="1"/>
</dbReference>
<evidence type="ECO:0000259" key="3">
    <source>
        <dbReference type="Pfam" id="PF13359"/>
    </source>
</evidence>
<keyword evidence="2" id="KW-0479">Metal-binding</keyword>
<gene>
    <name evidence="4" type="ORF">SEMRO_2085_G313830.1</name>
</gene>
<protein>
    <recommendedName>
        <fullName evidence="3">DDE Tnp4 domain-containing protein</fullName>
    </recommendedName>
</protein>
<evidence type="ECO:0000256" key="2">
    <source>
        <dbReference type="ARBA" id="ARBA00022723"/>
    </source>
</evidence>
<feature type="domain" description="DDE Tnp4" evidence="3">
    <location>
        <begin position="150"/>
        <end position="240"/>
    </location>
</feature>
<keyword evidence="5" id="KW-1185">Reference proteome</keyword>
<dbReference type="EMBL" id="CAICTM010002083">
    <property type="protein sequence ID" value="CAB9527827.1"/>
    <property type="molecule type" value="Genomic_DNA"/>
</dbReference>
<comment type="caution">
    <text evidence="4">The sequence shown here is derived from an EMBL/GenBank/DDBJ whole genome shotgun (WGS) entry which is preliminary data.</text>
</comment>
<name>A0A9N8ETF7_9STRA</name>
<dbReference type="InterPro" id="IPR027806">
    <property type="entry name" value="HARBI1_dom"/>
</dbReference>
<organism evidence="4 5">
    <name type="scientific">Seminavis robusta</name>
    <dbReference type="NCBI Taxonomy" id="568900"/>
    <lineage>
        <taxon>Eukaryota</taxon>
        <taxon>Sar</taxon>
        <taxon>Stramenopiles</taxon>
        <taxon>Ochrophyta</taxon>
        <taxon>Bacillariophyta</taxon>
        <taxon>Bacillariophyceae</taxon>
        <taxon>Bacillariophycidae</taxon>
        <taxon>Naviculales</taxon>
        <taxon>Naviculaceae</taxon>
        <taxon>Seminavis</taxon>
    </lineage>
</organism>
<evidence type="ECO:0000313" key="5">
    <source>
        <dbReference type="Proteomes" id="UP001153069"/>
    </source>
</evidence>
<dbReference type="Proteomes" id="UP001153069">
    <property type="component" value="Unassembled WGS sequence"/>
</dbReference>
<dbReference type="AlphaFoldDB" id="A0A9N8ETF7"/>
<sequence>MADDSSDDDIDPDLQIVTPEEMLEHGMKLIGWKEKQLKRKSKKRWRKWCYLFAADFRAKPHVVCQMWEDLQSTELTEAYLQPLERNLDQFLYALHFLKAYPTEKQRQNKWHISDRVLRDTGWFYLTKLAAMKAIKIVWLDVGDDIWCGSVDGTHIKSWEPTHDKYPKNPSAFSWKHHSAGFNCEVALSLKESKIVWINGPFEAGTNDISMFTAEGGLCERLHATGKKVIADNGYRGHDDVISRPN</sequence>
<evidence type="ECO:0000256" key="1">
    <source>
        <dbReference type="ARBA" id="ARBA00001968"/>
    </source>
</evidence>
<dbReference type="OrthoDB" id="40315at2759"/>
<accession>A0A9N8ETF7</accession>
<reference evidence="4" key="1">
    <citation type="submission" date="2020-06" db="EMBL/GenBank/DDBJ databases">
        <authorList>
            <consortium name="Plant Systems Biology data submission"/>
        </authorList>
    </citation>
    <scope>NUCLEOTIDE SEQUENCE</scope>
    <source>
        <strain evidence="4">D6</strain>
    </source>
</reference>
<evidence type="ECO:0000313" key="4">
    <source>
        <dbReference type="EMBL" id="CAB9527827.1"/>
    </source>
</evidence>
<proteinExistence type="predicted"/>
<dbReference type="GO" id="GO:0046872">
    <property type="term" value="F:metal ion binding"/>
    <property type="evidence" value="ECO:0007669"/>
    <property type="project" value="UniProtKB-KW"/>
</dbReference>